<dbReference type="PANTHER" id="PTHR39178:SF1">
    <property type="entry name" value="RIBOSOMAL-PROCESSING CYSTEINE PROTEASE PRP"/>
    <property type="match status" value="1"/>
</dbReference>
<accession>B1VAF4</accession>
<sequence length="108" mass="12709">MIRYFFKKKENEKIVTIEVCGHALYAPKGRDIVCASVSTAIIVTLNALEMLGYQKDISFSYLLEDNFFHLDVLFFDEKNIFLLLSNLEYTLDNLRDQYPKYLKKIKEV</sequence>
<keyword evidence="3" id="KW-0378">Hydrolase</keyword>
<dbReference type="AlphaFoldDB" id="B1VAF4"/>
<dbReference type="Pfam" id="PF04327">
    <property type="entry name" value="Peptidase_Prp"/>
    <property type="match status" value="1"/>
</dbReference>
<keyword evidence="2" id="KW-0645">Protease</keyword>
<evidence type="ECO:0000256" key="2">
    <source>
        <dbReference type="ARBA" id="ARBA00022670"/>
    </source>
</evidence>
<dbReference type="GO" id="GO:0006508">
    <property type="term" value="P:proteolysis"/>
    <property type="evidence" value="ECO:0007669"/>
    <property type="project" value="UniProtKB-KW"/>
</dbReference>
<evidence type="ECO:0000313" key="7">
    <source>
        <dbReference type="EMBL" id="CAM11927.1"/>
    </source>
</evidence>
<proteinExistence type="inferred from homology"/>
<dbReference type="SUPFAM" id="SSF118010">
    <property type="entry name" value="TM1457-like"/>
    <property type="match status" value="1"/>
</dbReference>
<dbReference type="STRING" id="59748.PA0593"/>
<keyword evidence="1" id="KW-0690">Ribosome biogenesis</keyword>
<dbReference type="Proteomes" id="UP000008323">
    <property type="component" value="Chromosome"/>
</dbReference>
<evidence type="ECO:0000256" key="3">
    <source>
        <dbReference type="ARBA" id="ARBA00022801"/>
    </source>
</evidence>
<dbReference type="GO" id="GO:0008234">
    <property type="term" value="F:cysteine-type peptidase activity"/>
    <property type="evidence" value="ECO:0007669"/>
    <property type="project" value="UniProtKB-KW"/>
</dbReference>
<evidence type="ECO:0000256" key="1">
    <source>
        <dbReference type="ARBA" id="ARBA00022517"/>
    </source>
</evidence>
<evidence type="ECO:0000313" key="8">
    <source>
        <dbReference type="Proteomes" id="UP000008323"/>
    </source>
</evidence>
<protein>
    <recommendedName>
        <fullName evidence="6">Ribosomal processing cysteine protease Prp</fullName>
    </recommendedName>
</protein>
<evidence type="ECO:0000256" key="4">
    <source>
        <dbReference type="ARBA" id="ARBA00022807"/>
    </source>
</evidence>
<dbReference type="NCBIfam" id="NF011132">
    <property type="entry name" value="PRK14553.3-1"/>
    <property type="match status" value="1"/>
</dbReference>
<name>B1VAF4_PHYAS</name>
<reference evidence="7 8" key="1">
    <citation type="journal article" date="2008" name="J. Bacteriol.">
        <title>Comparative genome analysis of 'Candidatus Phytoplasma australiense' (subgroup tuf-Australia I; rp-A) and 'Ca. Phytoplasma asteris' strains OY-M and AY-WB.</title>
        <authorList>
            <person name="Tran-Nguyen L.T."/>
            <person name="Kube M."/>
            <person name="Schneider B."/>
            <person name="Reinhardt R."/>
            <person name="Gibb K.S."/>
        </authorList>
    </citation>
    <scope>NUCLEOTIDE SEQUENCE [LARGE SCALE GENOMIC DNA]</scope>
</reference>
<comment type="similarity">
    <text evidence="5">Belongs to the Prp family.</text>
</comment>
<organism evidence="7 8">
    <name type="scientific">Phytoplasma australiense</name>
    <dbReference type="NCBI Taxonomy" id="59748"/>
    <lineage>
        <taxon>Bacteria</taxon>
        <taxon>Bacillati</taxon>
        <taxon>Mycoplasmatota</taxon>
        <taxon>Mollicutes</taxon>
        <taxon>Acholeplasmatales</taxon>
        <taxon>Acholeplasmataceae</taxon>
        <taxon>Candidatus Phytoplasma</taxon>
        <taxon>16SrXII (Stolbur group)</taxon>
    </lineage>
</organism>
<evidence type="ECO:0000256" key="5">
    <source>
        <dbReference type="ARBA" id="ARBA00044503"/>
    </source>
</evidence>
<dbReference type="EMBL" id="AM422018">
    <property type="protein sequence ID" value="CAM11927.1"/>
    <property type="molecule type" value="Genomic_DNA"/>
</dbReference>
<dbReference type="eggNOG" id="COG2868">
    <property type="taxonomic scope" value="Bacteria"/>
</dbReference>
<dbReference type="KEGG" id="pal:PA0593"/>
<dbReference type="GO" id="GO:0042254">
    <property type="term" value="P:ribosome biogenesis"/>
    <property type="evidence" value="ECO:0007669"/>
    <property type="project" value="UniProtKB-KW"/>
</dbReference>
<dbReference type="CDD" id="cd16332">
    <property type="entry name" value="Prp-like"/>
    <property type="match status" value="1"/>
</dbReference>
<gene>
    <name evidence="7" type="ordered locus">PA0593</name>
</gene>
<evidence type="ECO:0000256" key="6">
    <source>
        <dbReference type="ARBA" id="ARBA00044538"/>
    </source>
</evidence>
<dbReference type="InterPro" id="IPR007422">
    <property type="entry name" value="Peptidase_Prp"/>
</dbReference>
<keyword evidence="4" id="KW-0788">Thiol protease</keyword>
<dbReference type="InterPro" id="IPR036764">
    <property type="entry name" value="Peptidase_Prp_sf"/>
</dbReference>
<dbReference type="Gene3D" id="3.30.70.1490">
    <property type="entry name" value="Cysteine protease Prp"/>
    <property type="match status" value="1"/>
</dbReference>
<dbReference type="PANTHER" id="PTHR39178">
    <property type="entry name" value="HYPOTHETICAL RIBOSOME-ASSOCIATED PROTEIN"/>
    <property type="match status" value="1"/>
</dbReference>